<comment type="caution">
    <text evidence="1">The sequence shown here is derived from an EMBL/GenBank/DDBJ whole genome shotgun (WGS) entry which is preliminary data.</text>
</comment>
<evidence type="ECO:0000313" key="2">
    <source>
        <dbReference type="Proteomes" id="UP000324800"/>
    </source>
</evidence>
<name>A0A5J4PSA0_9EUKA</name>
<sequence length="41" mass="4449">MDSSALVSCGMLTVITLPPNKLIPKALPIHGIIYYFFLSSP</sequence>
<reference evidence="1 2" key="1">
    <citation type="submission" date="2019-03" db="EMBL/GenBank/DDBJ databases">
        <title>Single cell metagenomics reveals metabolic interactions within the superorganism composed of flagellate Streblomastix strix and complex community of Bacteroidetes bacteria on its surface.</title>
        <authorList>
            <person name="Treitli S.C."/>
            <person name="Kolisko M."/>
            <person name="Husnik F."/>
            <person name="Keeling P."/>
            <person name="Hampl V."/>
        </authorList>
    </citation>
    <scope>NUCLEOTIDE SEQUENCE [LARGE SCALE GENOMIC DNA]</scope>
    <source>
        <strain evidence="1">ST1C</strain>
    </source>
</reference>
<protein>
    <submittedName>
        <fullName evidence="1">Uncharacterized protein</fullName>
    </submittedName>
</protein>
<evidence type="ECO:0000313" key="1">
    <source>
        <dbReference type="EMBL" id="KAA6312052.1"/>
    </source>
</evidence>
<gene>
    <name evidence="1" type="ORF">EZS28_055995</name>
</gene>
<accession>A0A5J4PSA0</accession>
<dbReference type="Proteomes" id="UP000324800">
    <property type="component" value="Unassembled WGS sequence"/>
</dbReference>
<dbReference type="AlphaFoldDB" id="A0A5J4PSA0"/>
<proteinExistence type="predicted"/>
<feature type="non-terminal residue" evidence="1">
    <location>
        <position position="41"/>
    </location>
</feature>
<organism evidence="1 2">
    <name type="scientific">Streblomastix strix</name>
    <dbReference type="NCBI Taxonomy" id="222440"/>
    <lineage>
        <taxon>Eukaryota</taxon>
        <taxon>Metamonada</taxon>
        <taxon>Preaxostyla</taxon>
        <taxon>Oxymonadida</taxon>
        <taxon>Streblomastigidae</taxon>
        <taxon>Streblomastix</taxon>
    </lineage>
</organism>
<dbReference type="EMBL" id="SNRW01048968">
    <property type="protein sequence ID" value="KAA6312052.1"/>
    <property type="molecule type" value="Genomic_DNA"/>
</dbReference>